<dbReference type="GO" id="GO:0005737">
    <property type="term" value="C:cytoplasm"/>
    <property type="evidence" value="ECO:0007669"/>
    <property type="project" value="TreeGrafter"/>
</dbReference>
<dbReference type="SMART" id="SM01002">
    <property type="entry name" value="AlaDh_PNT_C"/>
    <property type="match status" value="1"/>
</dbReference>
<dbReference type="InterPro" id="IPR005097">
    <property type="entry name" value="Sacchrp_dh_NADP-bd"/>
</dbReference>
<reference evidence="10" key="1">
    <citation type="submission" date="2020-11" db="EMBL/GenBank/DDBJ databases">
        <authorList>
            <person name="Tran Van P."/>
        </authorList>
    </citation>
    <scope>NUCLEOTIDE SEQUENCE</scope>
</reference>
<evidence type="ECO:0000313" key="10">
    <source>
        <dbReference type="EMBL" id="CAD7400366.1"/>
    </source>
</evidence>
<evidence type="ECO:0000256" key="4">
    <source>
        <dbReference type="ARBA" id="ARBA00022857"/>
    </source>
</evidence>
<gene>
    <name evidence="10" type="ORF">TCEB3V08_LOCUS5474</name>
</gene>
<keyword evidence="6" id="KW-0511">Multifunctional enzyme</keyword>
<evidence type="ECO:0000256" key="6">
    <source>
        <dbReference type="ARBA" id="ARBA00023268"/>
    </source>
</evidence>
<dbReference type="SMART" id="SM01003">
    <property type="entry name" value="AlaDh_PNT_N"/>
    <property type="match status" value="1"/>
</dbReference>
<feature type="domain" description="Alanine dehydrogenase/pyridine nucleotide transhydrogenase NAD(H)-binding" evidence="8">
    <location>
        <begin position="303"/>
        <end position="493"/>
    </location>
</feature>
<dbReference type="SUPFAM" id="SSF51735">
    <property type="entry name" value="NAD(P)-binding Rossmann-fold domains"/>
    <property type="match status" value="1"/>
</dbReference>
<organism evidence="10">
    <name type="scientific">Timema cristinae</name>
    <name type="common">Walking stick</name>
    <dbReference type="NCBI Taxonomy" id="61476"/>
    <lineage>
        <taxon>Eukaryota</taxon>
        <taxon>Metazoa</taxon>
        <taxon>Ecdysozoa</taxon>
        <taxon>Arthropoda</taxon>
        <taxon>Hexapoda</taxon>
        <taxon>Insecta</taxon>
        <taxon>Pterygota</taxon>
        <taxon>Neoptera</taxon>
        <taxon>Polyneoptera</taxon>
        <taxon>Phasmatodea</taxon>
        <taxon>Timematodea</taxon>
        <taxon>Timematoidea</taxon>
        <taxon>Timematidae</taxon>
        <taxon>Timema</taxon>
    </lineage>
</organism>
<keyword evidence="5" id="KW-0560">Oxidoreductase</keyword>
<dbReference type="Gene3D" id="3.30.360.10">
    <property type="entry name" value="Dihydrodipicolinate Reductase, domain 2"/>
    <property type="match status" value="2"/>
</dbReference>
<dbReference type="UniPathway" id="UPA00868">
    <property type="reaction ID" value="UER00835"/>
</dbReference>
<dbReference type="GO" id="GO:0004753">
    <property type="term" value="F:saccharopine dehydrogenase activity"/>
    <property type="evidence" value="ECO:0007669"/>
    <property type="project" value="TreeGrafter"/>
</dbReference>
<dbReference type="InterPro" id="IPR032095">
    <property type="entry name" value="Sacchrp_dh-like_C"/>
</dbReference>
<evidence type="ECO:0000256" key="5">
    <source>
        <dbReference type="ARBA" id="ARBA00023002"/>
    </source>
</evidence>
<dbReference type="Pfam" id="PF05222">
    <property type="entry name" value="AlaDh_PNT_N"/>
    <property type="match status" value="1"/>
</dbReference>
<dbReference type="SUPFAM" id="SSF55347">
    <property type="entry name" value="Glyceraldehyde-3-phosphate dehydrogenase-like, C-terminal domain"/>
    <property type="match status" value="1"/>
</dbReference>
<comment type="similarity">
    <text evidence="3">In the N-terminal section; belongs to the AlaDH/PNT family.</text>
</comment>
<comment type="pathway">
    <text evidence="2">Amino-acid degradation; L-lysine degradation via saccharopine pathway; glutaryl-CoA from L-lysine: step 2/6.</text>
</comment>
<dbReference type="SUPFAM" id="SSF52283">
    <property type="entry name" value="Formate/glycerate dehydrogenase catalytic domain-like"/>
    <property type="match status" value="1"/>
</dbReference>
<evidence type="ECO:0000256" key="2">
    <source>
        <dbReference type="ARBA" id="ARBA00004720"/>
    </source>
</evidence>
<dbReference type="Pfam" id="PF16653">
    <property type="entry name" value="Sacchrp_dh_C"/>
    <property type="match status" value="1"/>
</dbReference>
<dbReference type="FunFam" id="3.40.50.720:FF:000072">
    <property type="entry name" value="Saccharopine dehydrogenase [NADP(+), L-glutamate-forming]"/>
    <property type="match status" value="1"/>
</dbReference>
<dbReference type="InterPro" id="IPR007886">
    <property type="entry name" value="AlaDH/PNT_N"/>
</dbReference>
<dbReference type="Gene3D" id="3.40.50.720">
    <property type="entry name" value="NAD(P)-binding Rossmann-like Domain"/>
    <property type="match status" value="2"/>
</dbReference>
<evidence type="ECO:0000256" key="3">
    <source>
        <dbReference type="ARBA" id="ARBA00005624"/>
    </source>
</evidence>
<dbReference type="GO" id="GO:0019878">
    <property type="term" value="P:lysine biosynthetic process via aminoadipic acid"/>
    <property type="evidence" value="ECO:0007669"/>
    <property type="project" value="TreeGrafter"/>
</dbReference>
<name>A0A7R9GZF4_TIMCR</name>
<comment type="pathway">
    <text evidence="1">Amino-acid degradation; L-lysine degradation via saccharopine pathway; glutaryl-CoA from L-lysine: step 1/6.</text>
</comment>
<dbReference type="InterPro" id="IPR051168">
    <property type="entry name" value="AASS"/>
</dbReference>
<dbReference type="FunFam" id="3.40.50.720:FF:000087">
    <property type="entry name" value="alpha-aminoadipic semialdehyde synthase, mitochondrial"/>
    <property type="match status" value="1"/>
</dbReference>
<dbReference type="GO" id="GO:0033512">
    <property type="term" value="P:L-lysine catabolic process to acetyl-CoA via saccharopine"/>
    <property type="evidence" value="ECO:0007669"/>
    <property type="project" value="UniProtKB-UniPathway"/>
</dbReference>
<evidence type="ECO:0000256" key="7">
    <source>
        <dbReference type="ARBA" id="ARBA00025744"/>
    </source>
</evidence>
<feature type="domain" description="Alanine dehydrogenase/pyridine nucleotide transhydrogenase N-terminal" evidence="9">
    <location>
        <begin position="133"/>
        <end position="263"/>
    </location>
</feature>
<evidence type="ECO:0000259" key="8">
    <source>
        <dbReference type="SMART" id="SM01002"/>
    </source>
</evidence>
<evidence type="ECO:0000259" key="9">
    <source>
        <dbReference type="SMART" id="SM01003"/>
    </source>
</evidence>
<protein>
    <recommendedName>
        <fullName evidence="11">Saccharopine dehydrogenase (NADP(+), L-lysine-forming)</fullName>
    </recommendedName>
</protein>
<comment type="similarity">
    <text evidence="7">In the C-terminal section; belongs to the saccharopine dehydrogenase family.</text>
</comment>
<dbReference type="PANTHER" id="PTHR11133">
    <property type="entry name" value="SACCHAROPINE DEHYDROGENASE"/>
    <property type="match status" value="1"/>
</dbReference>
<sequence>MWKVGQSQYYLEWAVSSPHLLQGVVGEDISYLGKEVRSGRGLFITANQRERRRGHVTNFNQSRRCDDSMWRLVTHRLSPSPSISREKVILLTRGVNMQRSVATSMNSRANKGYGLFSLSIRRQHSPVEGKVIAVRREDQSVWERRAPLAPANVRRLTRAGVKVIVQPSNRRAYPMQAYSSAGAVLQEDISEASIIFGVKQVPVDLLLPNKTYCLFSHTIKAQEANMPLLDAILEKNIRLIDYEKLMDESGQRVVAFGKYAGLAGMVNILHGLGLRLLALGHHTPFMHIGPAHNYRNSSMARQAIRDAGYEIALGMMPQSIGPLTFVFTGSGNVSQGCQELFQELPHEYVPPEMLKKIYGCEVRRRNHLERKEGGGFDPTEYDQFPSRYISTFSKKIAPYASVIINGIYWAVDSPKLLTLPDAKYLLRPANTPWIPSSVGSPALPHRMLAICDISADPGGSIEFMNECTTIDTPFCLYDADRNKDSKRCYLSVGLLFQGPWSVIYNCPLVQSVFHLSFKDPRVLYTTVPWYRVFHLSFKGPGVLYTTVPRYKAIIASNGALTPNFEYIQELRTMRHQVRDSNPGATVPSAHFYKIVRLCTNRAMVVSIVYYLCDGVVSIVYYLCDGSSNRSWHKAGSPREGGCRRIVLLGAGYVSAPVVQYLHKDHNVHITVASALKDEADAIASIYQQSVEPVLLDVLERPDTLQDLVSSADVVVSLLPSPLHHLVAECCIEQGVHMVTASYCTKEMMELHQRAVEAGVTIVNEVGLDPGIDHLLAMECIDEVHQAGGKVESFVSYCGGLPAPEYSDNALRYKFSWNPKGVLLNTLSTAKYINNGQALHTTKLLERHTPFTTACFLSLYQEIIIPGGGQLMKEAHKLKFLPGFDLEGFPNRDSTHYASLYKIANEAHTVLRGTLRFQGFCDTVQGMQSLGLFDTNPHPALHPKGPEITWAAPSGANAVFDLGALLSCTQRQLVCNLLGQSDSTIFYENLKRQLLERVGGSGTFRVEALESLGLLEDIHVIKMNTPLDTLSHFLSKRLAMEPHDRDLVILTHEIGILWPDGRRELRGIHLVSYGEPGCTAMSRAVGIPTAIAAKMVLDGELTRPSLSPA</sequence>
<proteinExistence type="inferred from homology"/>
<dbReference type="Pfam" id="PF03435">
    <property type="entry name" value="Sacchrp_dh_NADP"/>
    <property type="match status" value="1"/>
</dbReference>
<evidence type="ECO:0008006" key="11">
    <source>
        <dbReference type="Google" id="ProtNLM"/>
    </source>
</evidence>
<dbReference type="AlphaFoldDB" id="A0A7R9GZF4"/>
<dbReference type="InterPro" id="IPR036291">
    <property type="entry name" value="NAD(P)-bd_dom_sf"/>
</dbReference>
<dbReference type="InterPro" id="IPR007698">
    <property type="entry name" value="AlaDH/PNT_NAD(H)-bd"/>
</dbReference>
<dbReference type="CDD" id="cd12189">
    <property type="entry name" value="LKR_SDH_like"/>
    <property type="match status" value="1"/>
</dbReference>
<dbReference type="EMBL" id="OC318057">
    <property type="protein sequence ID" value="CAD7400366.1"/>
    <property type="molecule type" value="Genomic_DNA"/>
</dbReference>
<keyword evidence="4" id="KW-0521">NADP</keyword>
<accession>A0A7R9GZF4</accession>
<evidence type="ECO:0000256" key="1">
    <source>
        <dbReference type="ARBA" id="ARBA00004682"/>
    </source>
</evidence>
<dbReference type="PANTHER" id="PTHR11133:SF22">
    <property type="entry name" value="ALPHA-AMINOADIPIC SEMIALDEHYDE SYNTHASE, MITOCHONDRIAL"/>
    <property type="match status" value="1"/>
</dbReference>